<sequence>MSFRLAQRLHGLPQPATIAMSAKARALRAAGVDVISLALGEPDFPSPPEAVEAAYQAGLRGDTKYPPVGGQPALKAAVAKKFLDENGLSYAPEEILIGNGGKQLIYNAFAATIDPGDEVIVPVPYWVSYPIIAQMMGGVAVPVPCLESDRFRLRAEALRTAITSRTRWLVLNFPNNPSGAILERDDLEAIAAVLRDAPHVLVMADEIYEHLTFDGRRHVSLASVAPDLKNRILTINGMAKAYAMTGWRVGFCGGPQPLIKAMTSIQSNATSGICTLAQAGAVAALSTPAARRAAMRDVYQQRRDIVVTALRAMQHVSCAMPEGAFYAFPGIGAALGKMTAKGRVLTDDVAFAEALLEEAHVSVVPGSAFGQPGHIRLSVAASDDMLREACQRLSHFLDTLG</sequence>
<dbReference type="PANTHER" id="PTHR46383:SF1">
    <property type="entry name" value="ASPARTATE AMINOTRANSFERASE"/>
    <property type="match status" value="1"/>
</dbReference>
<accession>A0A060QET0</accession>
<dbReference type="GO" id="GO:0006520">
    <property type="term" value="P:amino acid metabolic process"/>
    <property type="evidence" value="ECO:0007669"/>
    <property type="project" value="InterPro"/>
</dbReference>
<dbReference type="PROSITE" id="PS00105">
    <property type="entry name" value="AA_TRANSFER_CLASS_1"/>
    <property type="match status" value="1"/>
</dbReference>
<evidence type="ECO:0000256" key="8">
    <source>
        <dbReference type="RuleBase" id="RU000481"/>
    </source>
</evidence>
<dbReference type="EC" id="2.6.1.-" evidence="8"/>
<dbReference type="GO" id="GO:0004069">
    <property type="term" value="F:L-aspartate:2-oxoglutarate aminotransferase activity"/>
    <property type="evidence" value="ECO:0007669"/>
    <property type="project" value="UniProtKB-EC"/>
</dbReference>
<gene>
    <name evidence="10" type="ORF">ASAP_1128</name>
</gene>
<evidence type="ECO:0000256" key="2">
    <source>
        <dbReference type="ARBA" id="ARBA00007441"/>
    </source>
</evidence>
<evidence type="ECO:0000256" key="7">
    <source>
        <dbReference type="ARBA" id="ARBA00049185"/>
    </source>
</evidence>
<feature type="domain" description="Aminotransferase class I/classII large" evidence="9">
    <location>
        <begin position="33"/>
        <end position="393"/>
    </location>
</feature>
<evidence type="ECO:0000313" key="11">
    <source>
        <dbReference type="Proteomes" id="UP000027583"/>
    </source>
</evidence>
<evidence type="ECO:0000256" key="1">
    <source>
        <dbReference type="ARBA" id="ARBA00001933"/>
    </source>
</evidence>
<dbReference type="Proteomes" id="UP000027583">
    <property type="component" value="Unassembled WGS sequence"/>
</dbReference>
<keyword evidence="6" id="KW-0663">Pyridoxal phosphate</keyword>
<dbReference type="InterPro" id="IPR004839">
    <property type="entry name" value="Aminotransferase_I/II_large"/>
</dbReference>
<comment type="caution">
    <text evidence="10">The sequence shown here is derived from an EMBL/GenBank/DDBJ whole genome shotgun (WGS) entry which is preliminary data.</text>
</comment>
<evidence type="ECO:0000256" key="5">
    <source>
        <dbReference type="ARBA" id="ARBA00022679"/>
    </source>
</evidence>
<dbReference type="Pfam" id="PF00155">
    <property type="entry name" value="Aminotran_1_2"/>
    <property type="match status" value="1"/>
</dbReference>
<keyword evidence="5 8" id="KW-0808">Transferase</keyword>
<dbReference type="CDD" id="cd00609">
    <property type="entry name" value="AAT_like"/>
    <property type="match status" value="1"/>
</dbReference>
<comment type="cofactor">
    <cofactor evidence="1 8">
        <name>pyridoxal 5'-phosphate</name>
        <dbReference type="ChEBI" id="CHEBI:597326"/>
    </cofactor>
</comment>
<dbReference type="InterPro" id="IPR015422">
    <property type="entry name" value="PyrdxlP-dep_Trfase_small"/>
</dbReference>
<dbReference type="InterPro" id="IPR050596">
    <property type="entry name" value="AspAT/PAT-like"/>
</dbReference>
<dbReference type="InterPro" id="IPR004838">
    <property type="entry name" value="NHTrfase_class1_PyrdxlP-BS"/>
</dbReference>
<comment type="similarity">
    <text evidence="2 8">Belongs to the class-I pyridoxal-phosphate-dependent aminotransferase family.</text>
</comment>
<dbReference type="SUPFAM" id="SSF53383">
    <property type="entry name" value="PLP-dependent transferases"/>
    <property type="match status" value="1"/>
</dbReference>
<dbReference type="Gene3D" id="3.90.1150.10">
    <property type="entry name" value="Aspartate Aminotransferase, domain 1"/>
    <property type="match status" value="1"/>
</dbReference>
<dbReference type="eggNOG" id="COG0436">
    <property type="taxonomic scope" value="Bacteria"/>
</dbReference>
<evidence type="ECO:0000256" key="6">
    <source>
        <dbReference type="ARBA" id="ARBA00022898"/>
    </source>
</evidence>
<dbReference type="AlphaFoldDB" id="A0A060QET0"/>
<dbReference type="PANTHER" id="PTHR46383">
    <property type="entry name" value="ASPARTATE AMINOTRANSFERASE"/>
    <property type="match status" value="1"/>
</dbReference>
<evidence type="ECO:0000256" key="3">
    <source>
        <dbReference type="ARBA" id="ARBA00011738"/>
    </source>
</evidence>
<proteinExistence type="inferred from homology"/>
<reference evidence="10 11" key="1">
    <citation type="journal article" date="2014" name="Genome Biol. Evol.">
        <title>Acetic acid bacteria genomes reveal functional traits for adaptation to life in insect guts.</title>
        <authorList>
            <person name="Chouaia B."/>
            <person name="Gaiarsa S."/>
            <person name="Crotti E."/>
            <person name="Comandatore F."/>
            <person name="Degli Esposti M."/>
            <person name="Ricci I."/>
            <person name="Alma A."/>
            <person name="Favia G."/>
            <person name="Bandi C."/>
            <person name="Daffonchio D."/>
        </authorList>
    </citation>
    <scope>NUCLEOTIDE SEQUENCE [LARGE SCALE GENOMIC DNA]</scope>
    <source>
        <strain evidence="10 11">SF2.1</strain>
    </source>
</reference>
<evidence type="ECO:0000259" key="9">
    <source>
        <dbReference type="Pfam" id="PF00155"/>
    </source>
</evidence>
<comment type="catalytic activity">
    <reaction evidence="7">
        <text>L-aspartate + 2-oxoglutarate = oxaloacetate + L-glutamate</text>
        <dbReference type="Rhea" id="RHEA:21824"/>
        <dbReference type="ChEBI" id="CHEBI:16452"/>
        <dbReference type="ChEBI" id="CHEBI:16810"/>
        <dbReference type="ChEBI" id="CHEBI:29985"/>
        <dbReference type="ChEBI" id="CHEBI:29991"/>
        <dbReference type="EC" id="2.6.1.1"/>
    </reaction>
</comment>
<dbReference type="FunFam" id="3.40.640.10:FF:000033">
    <property type="entry name" value="Aspartate aminotransferase"/>
    <property type="match status" value="1"/>
</dbReference>
<dbReference type="EMBL" id="CBLX010000009">
    <property type="protein sequence ID" value="CDG39173.1"/>
    <property type="molecule type" value="Genomic_DNA"/>
</dbReference>
<keyword evidence="4 8" id="KW-0032">Aminotransferase</keyword>
<name>A0A060QET0_9PROT</name>
<evidence type="ECO:0000256" key="4">
    <source>
        <dbReference type="ARBA" id="ARBA00022576"/>
    </source>
</evidence>
<reference evidence="10 11" key="2">
    <citation type="journal article" date="2014" name="PLoS ONE">
        <title>Evolution of mitochondria reconstructed from the energy metabolism of living bacteria.</title>
        <authorList>
            <person name="Degli Esposti M."/>
            <person name="Chouaia B."/>
            <person name="Comandatore F."/>
            <person name="Crotti E."/>
            <person name="Sassera D."/>
            <person name="Lievens P.M."/>
            <person name="Daffonchio D."/>
            <person name="Bandi C."/>
        </authorList>
    </citation>
    <scope>NUCLEOTIDE SEQUENCE [LARGE SCALE GENOMIC DNA]</scope>
    <source>
        <strain evidence="10 11">SF2.1</strain>
    </source>
</reference>
<protein>
    <recommendedName>
        <fullName evidence="8">Aminotransferase</fullName>
        <ecNumber evidence="8">2.6.1.-</ecNumber>
    </recommendedName>
</protein>
<dbReference type="InterPro" id="IPR015421">
    <property type="entry name" value="PyrdxlP-dep_Trfase_major"/>
</dbReference>
<dbReference type="GO" id="GO:0030170">
    <property type="term" value="F:pyridoxal phosphate binding"/>
    <property type="evidence" value="ECO:0007669"/>
    <property type="project" value="InterPro"/>
</dbReference>
<evidence type="ECO:0000313" key="10">
    <source>
        <dbReference type="EMBL" id="CDG39173.1"/>
    </source>
</evidence>
<comment type="subunit">
    <text evidence="3">Homodimer.</text>
</comment>
<organism evidence="10 11">
    <name type="scientific">Asaia bogorensis</name>
    <dbReference type="NCBI Taxonomy" id="91915"/>
    <lineage>
        <taxon>Bacteria</taxon>
        <taxon>Pseudomonadati</taxon>
        <taxon>Pseudomonadota</taxon>
        <taxon>Alphaproteobacteria</taxon>
        <taxon>Acetobacterales</taxon>
        <taxon>Acetobacteraceae</taxon>
        <taxon>Asaia</taxon>
    </lineage>
</organism>
<dbReference type="Gene3D" id="3.40.640.10">
    <property type="entry name" value="Type I PLP-dependent aspartate aminotransferase-like (Major domain)"/>
    <property type="match status" value="1"/>
</dbReference>
<dbReference type="InterPro" id="IPR015424">
    <property type="entry name" value="PyrdxlP-dep_Trfase"/>
</dbReference>